<keyword evidence="1" id="KW-0732">Signal</keyword>
<evidence type="ECO:0000256" key="1">
    <source>
        <dbReference type="SAM" id="SignalP"/>
    </source>
</evidence>
<feature type="chain" id="PRO_5002964248" evidence="1">
    <location>
        <begin position="21"/>
        <end position="198"/>
    </location>
</feature>
<dbReference type="InterPro" id="IPR006771">
    <property type="entry name" value="CetA-like"/>
</dbReference>
<dbReference type="PANTHER" id="PTHR36195:SF4">
    <property type="entry name" value="DOMAIN PROTEIN, PUTATIVE (AFU_ORTHOLOGUE AFUA_5G01990)-RELATED"/>
    <property type="match status" value="1"/>
</dbReference>
<proteinExistence type="predicted"/>
<dbReference type="VEuPathDB" id="FungiDB:HCDG_04084"/>
<sequence length="198" mass="21718">MRLSSALLGAVAALAPAVHAVGNAIVFNNCPFDVFLNSVGSSIGPEQHLAAHGGRYSEQFHRDPVSGGIALKITRESGGLVNGAAQTIYAYNLNDGRIWYDLSNVFGNPFEPNALNLWASDARCPTVFWQNGVPPGGSQTRNCQSNSDVTLTLCLSRLETYTHQPLFTNPFSFPYEIEERDRTISTRFDFDFDLPFNV</sequence>
<dbReference type="OMA" id="CGAIEWA"/>
<evidence type="ECO:0000313" key="2">
    <source>
        <dbReference type="EMBL" id="EER41437.1"/>
    </source>
</evidence>
<dbReference type="Proteomes" id="UP000002624">
    <property type="component" value="Unassembled WGS sequence"/>
</dbReference>
<dbReference type="Pfam" id="PF04681">
    <property type="entry name" value="Bys1"/>
    <property type="match status" value="1"/>
</dbReference>
<dbReference type="HOGENOM" id="CLU_083650_1_1_1"/>
<dbReference type="eggNOG" id="ENOG502SP0S">
    <property type="taxonomic scope" value="Eukaryota"/>
</dbReference>
<reference evidence="3" key="1">
    <citation type="submission" date="2009-05" db="EMBL/GenBank/DDBJ databases">
        <title>The genome sequence of Ajellomyces capsulatus strain H143.</title>
        <authorList>
            <person name="Champion M."/>
            <person name="Cuomo C.A."/>
            <person name="Ma L.-J."/>
            <person name="Henn M.R."/>
            <person name="Sil A."/>
            <person name="Goldman B."/>
            <person name="Young S.K."/>
            <person name="Kodira C.D."/>
            <person name="Zeng Q."/>
            <person name="Koehrsen M."/>
            <person name="Alvarado L."/>
            <person name="Berlin A.M."/>
            <person name="Borenstein D."/>
            <person name="Chen Z."/>
            <person name="Engels R."/>
            <person name="Freedman E."/>
            <person name="Gellesch M."/>
            <person name="Goldberg J."/>
            <person name="Griggs A."/>
            <person name="Gujja S."/>
            <person name="Heiman D.I."/>
            <person name="Hepburn T.A."/>
            <person name="Howarth C."/>
            <person name="Jen D."/>
            <person name="Larson L."/>
            <person name="Lewis B."/>
            <person name="Mehta T."/>
            <person name="Park D."/>
            <person name="Pearson M."/>
            <person name="Roberts A."/>
            <person name="Saif S."/>
            <person name="Shea T.D."/>
            <person name="Shenoy N."/>
            <person name="Sisk P."/>
            <person name="Stolte C."/>
            <person name="Sykes S."/>
            <person name="Walk T."/>
            <person name="White J."/>
            <person name="Yandava C."/>
            <person name="Klein B."/>
            <person name="McEwen J.G."/>
            <person name="Puccia R."/>
            <person name="Goldman G.H."/>
            <person name="Felipe M.S."/>
            <person name="Nino-Vega G."/>
            <person name="San-Blas G."/>
            <person name="Taylor J.W."/>
            <person name="Mendoza L."/>
            <person name="Galagan J.E."/>
            <person name="Nusbaum C."/>
            <person name="Birren B.W."/>
        </authorList>
    </citation>
    <scope>NUCLEOTIDE SEQUENCE [LARGE SCALE GENOMIC DNA]</scope>
    <source>
        <strain evidence="3">H143</strain>
    </source>
</reference>
<organism evidence="2 3">
    <name type="scientific">Ajellomyces capsulatus (strain H143)</name>
    <name type="common">Darling's disease fungus</name>
    <name type="synonym">Histoplasma capsulatum</name>
    <dbReference type="NCBI Taxonomy" id="544712"/>
    <lineage>
        <taxon>Eukaryota</taxon>
        <taxon>Fungi</taxon>
        <taxon>Dikarya</taxon>
        <taxon>Ascomycota</taxon>
        <taxon>Pezizomycotina</taxon>
        <taxon>Eurotiomycetes</taxon>
        <taxon>Eurotiomycetidae</taxon>
        <taxon>Onygenales</taxon>
        <taxon>Ajellomycetaceae</taxon>
        <taxon>Histoplasma</taxon>
    </lineage>
</organism>
<name>C6HD03_AJECH</name>
<dbReference type="PANTHER" id="PTHR36195">
    <property type="entry name" value="DOMAIN PROTEIN, PUTATIVE (AFU_ORTHOLOGUE AFUA_5G01990)-RELATED-RELATED"/>
    <property type="match status" value="1"/>
</dbReference>
<dbReference type="EMBL" id="GG692423">
    <property type="protein sequence ID" value="EER41437.1"/>
    <property type="molecule type" value="Genomic_DNA"/>
</dbReference>
<dbReference type="STRING" id="544712.C6HD03"/>
<evidence type="ECO:0000313" key="3">
    <source>
        <dbReference type="Proteomes" id="UP000002624"/>
    </source>
</evidence>
<gene>
    <name evidence="2" type="ORF">HCDG_04084</name>
</gene>
<protein>
    <submittedName>
        <fullName evidence="2">BYS1 domain-containing protein</fullName>
    </submittedName>
</protein>
<dbReference type="AlphaFoldDB" id="C6HD03"/>
<accession>C6HD03</accession>
<feature type="signal peptide" evidence="1">
    <location>
        <begin position="1"/>
        <end position="20"/>
    </location>
</feature>
<dbReference type="OrthoDB" id="3682664at2759"/>